<organism evidence="1 2">
    <name type="scientific">Halosolutus amylolyticus</name>
    <dbReference type="NCBI Taxonomy" id="2932267"/>
    <lineage>
        <taxon>Archaea</taxon>
        <taxon>Methanobacteriati</taxon>
        <taxon>Methanobacteriota</taxon>
        <taxon>Stenosarchaea group</taxon>
        <taxon>Halobacteria</taxon>
        <taxon>Halobacteriales</taxon>
        <taxon>Natrialbaceae</taxon>
        <taxon>Halosolutus</taxon>
    </lineage>
</organism>
<evidence type="ECO:0000313" key="2">
    <source>
        <dbReference type="Proteomes" id="UP001595898"/>
    </source>
</evidence>
<evidence type="ECO:0000313" key="1">
    <source>
        <dbReference type="EMBL" id="MFC4540816.1"/>
    </source>
</evidence>
<dbReference type="AlphaFoldDB" id="A0ABD5PJQ6"/>
<accession>A0ABD5PJQ6</accession>
<proteinExistence type="predicted"/>
<dbReference type="EMBL" id="JBHSFA010000002">
    <property type="protein sequence ID" value="MFC4540816.1"/>
    <property type="molecule type" value="Genomic_DNA"/>
</dbReference>
<dbReference type="InterPro" id="IPR012337">
    <property type="entry name" value="RNaseH-like_sf"/>
</dbReference>
<name>A0ABD5PJQ6_9EURY</name>
<gene>
    <name evidence="1" type="ORF">ACFO5R_02595</name>
</gene>
<reference evidence="1 2" key="1">
    <citation type="journal article" date="2019" name="Int. J. Syst. Evol. Microbiol.">
        <title>The Global Catalogue of Microorganisms (GCM) 10K type strain sequencing project: providing services to taxonomists for standard genome sequencing and annotation.</title>
        <authorList>
            <consortium name="The Broad Institute Genomics Platform"/>
            <consortium name="The Broad Institute Genome Sequencing Center for Infectious Disease"/>
            <person name="Wu L."/>
            <person name="Ma J."/>
        </authorList>
    </citation>
    <scope>NUCLEOTIDE SEQUENCE [LARGE SCALE GENOMIC DNA]</scope>
    <source>
        <strain evidence="1 2">WLHS5</strain>
    </source>
</reference>
<comment type="caution">
    <text evidence="1">The sequence shown here is derived from an EMBL/GenBank/DDBJ whole genome shotgun (WGS) entry which is preliminary data.</text>
</comment>
<keyword evidence="2" id="KW-1185">Reference proteome</keyword>
<protein>
    <submittedName>
        <fullName evidence="1">Ribonuclease H-like domain-containing protein</fullName>
    </submittedName>
</protein>
<sequence>MSELTLVAFDIETTGFSVDDEVTVAGFAFPLGVRVFVQTGGRDAGGVAEVVKERVECHVQLSTHASERALLEAVGEFSRDRLAGDDVLLAAFNGETWRSGFDLPFLRTRLTRNDVAWPFDELPYTDLLPLVSKRFNTTVGEDECRDLVGVYDTLCGGSAGELDPFEECSEAVTAFENSEFTPLVLHNAADVLRARELGLLAERYCSKSDFKLKSLTSTRYG</sequence>
<dbReference type="Proteomes" id="UP001595898">
    <property type="component" value="Unassembled WGS sequence"/>
</dbReference>
<dbReference type="SUPFAM" id="SSF53098">
    <property type="entry name" value="Ribonuclease H-like"/>
    <property type="match status" value="1"/>
</dbReference>
<dbReference type="RefSeq" id="WP_250138976.1">
    <property type="nucleotide sequence ID" value="NZ_JALIQP010000001.1"/>
</dbReference>